<keyword evidence="14" id="KW-1185">Reference proteome</keyword>
<evidence type="ECO:0000256" key="3">
    <source>
        <dbReference type="ARBA" id="ARBA00004991"/>
    </source>
</evidence>
<keyword evidence="8" id="KW-0746">Sphingolipid metabolism</keyword>
<dbReference type="Gramene" id="Solyc08g066020.2.1">
    <property type="protein sequence ID" value="Solyc08g066020.2.1"/>
    <property type="gene ID" value="Solyc08g066020.2"/>
</dbReference>
<accession>A0A3Q7HQP9</accession>
<dbReference type="Gene3D" id="3.90.1150.10">
    <property type="entry name" value="Aspartate Aminotransferase, domain 1"/>
    <property type="match status" value="1"/>
</dbReference>
<dbReference type="GO" id="GO:0004758">
    <property type="term" value="F:serine C-palmitoyltransferase activity"/>
    <property type="evidence" value="ECO:0000318"/>
    <property type="project" value="GO_Central"/>
</dbReference>
<dbReference type="Pfam" id="PF00155">
    <property type="entry name" value="Aminotran_1_2"/>
    <property type="match status" value="1"/>
</dbReference>
<organism evidence="13">
    <name type="scientific">Solanum lycopersicum</name>
    <name type="common">Tomato</name>
    <name type="synonym">Lycopersicon esculentum</name>
    <dbReference type="NCBI Taxonomy" id="4081"/>
    <lineage>
        <taxon>Eukaryota</taxon>
        <taxon>Viridiplantae</taxon>
        <taxon>Streptophyta</taxon>
        <taxon>Embryophyta</taxon>
        <taxon>Tracheophyta</taxon>
        <taxon>Spermatophyta</taxon>
        <taxon>Magnoliopsida</taxon>
        <taxon>eudicotyledons</taxon>
        <taxon>Gunneridae</taxon>
        <taxon>Pentapetalae</taxon>
        <taxon>asterids</taxon>
        <taxon>lamiids</taxon>
        <taxon>Solanales</taxon>
        <taxon>Solanaceae</taxon>
        <taxon>Solanoideae</taxon>
        <taxon>Solaneae</taxon>
        <taxon>Solanum</taxon>
        <taxon>Solanum subgen. Lycopersicon</taxon>
    </lineage>
</organism>
<dbReference type="OMA" id="MMEMVLP"/>
<dbReference type="SUPFAM" id="SSF53383">
    <property type="entry name" value="PLP-dependent transferases"/>
    <property type="match status" value="2"/>
</dbReference>
<evidence type="ECO:0000256" key="11">
    <source>
        <dbReference type="SAM" id="Phobius"/>
    </source>
</evidence>
<comment type="pathway">
    <text evidence="3">Sphingolipid metabolism.</text>
</comment>
<evidence type="ECO:0000259" key="12">
    <source>
        <dbReference type="Pfam" id="PF00155"/>
    </source>
</evidence>
<name>A0A3Q7HQP9_SOLLC</name>
<dbReference type="InParanoid" id="A0A3Q7HQP9"/>
<evidence type="ECO:0000256" key="9">
    <source>
        <dbReference type="ARBA" id="ARBA00023098"/>
    </source>
</evidence>
<reference evidence="13" key="1">
    <citation type="journal article" date="2012" name="Nature">
        <title>The tomato genome sequence provides insights into fleshy fruit evolution.</title>
        <authorList>
            <consortium name="Tomato Genome Consortium"/>
        </authorList>
    </citation>
    <scope>NUCLEOTIDE SEQUENCE [LARGE SCALE GENOMIC DNA]</scope>
    <source>
        <strain evidence="13">cv. Heinz 1706</strain>
    </source>
</reference>
<dbReference type="GO" id="GO:0046512">
    <property type="term" value="P:sphingosine biosynthetic process"/>
    <property type="evidence" value="ECO:0000318"/>
    <property type="project" value="GO_Central"/>
</dbReference>
<dbReference type="InterPro" id="IPR015424">
    <property type="entry name" value="PyrdxlP-dep_Trfase"/>
</dbReference>
<keyword evidence="11" id="KW-0812">Transmembrane</keyword>
<dbReference type="InterPro" id="IPR015421">
    <property type="entry name" value="PyrdxlP-dep_Trfase_major"/>
</dbReference>
<dbReference type="Proteomes" id="UP000004994">
    <property type="component" value="Chromosome 8"/>
</dbReference>
<keyword evidence="10" id="KW-0012">Acyltransferase</keyword>
<evidence type="ECO:0000256" key="6">
    <source>
        <dbReference type="ARBA" id="ARBA00022679"/>
    </source>
</evidence>
<sequence>MDSTVSILANVVGATSNWVRSVFEFQFARAVIFEVNIGGHLFVEGLLLIVILFLLSQKSYKPPKRPLTKKIYFICIKMRVSKIMLRPLPQPLVCNESKENKCKEKFPSDFNRADECVQDFQEIDELCEEWAPEPLIPSITDDMKREPPVLESAAGPHTIVKGKDVVNFTSANYLGLLGSQELLNGTFTSNVEWQETCTTALEKYGVGSCGPRGFYGTIDVHLDCEARIAKFLGTPDSILYSYGLSTMFSAIPAFCKKGDVVSNLYIENENLPSTERTKKFTNALGHSSIFCVCTRFDNSLGFLLLQRLLCLEKANVSWDEILYTAKCERQLAYVNLGTSELDRLGHGIWDGRLIAASPNAPPPKTFMVATPNDEPQYIGVPFANVGTDVKINNPEIATCHQISLLLTLFCNLPFSCRDEGVHWGIQNGLQLSRSTIIYFKHNNMESLRNTLEKVTQENKQARKLRRYIVVEAVYQNSGKIAPLDEIIKLKEKYRFRVLLDESNSIGVLGSSGRGLTEHCKVPSDKIDIITAAMGHALATEGGFCTGNARVIEHQRLSSSGYVFSASLPPYLASATIKAIDIVEEKPELLVKLRQNIALLTKGLSDIKSLEIVNDPLSPIIFLALKQSTGSSKGDLQVLEDIADHVLKEDGVFIVTSKRSTLDKCKLPIGIRLFVSAAHSEADLVKASESLKRATASLLPAYD</sequence>
<dbReference type="FunCoup" id="A0A3Q7HQP9">
    <property type="interactions" value="3854"/>
</dbReference>
<protein>
    <recommendedName>
        <fullName evidence="5">serine C-palmitoyltransferase</fullName>
        <ecNumber evidence="5">2.3.1.50</ecNumber>
    </recommendedName>
</protein>
<dbReference type="GO" id="GO:0016020">
    <property type="term" value="C:membrane"/>
    <property type="evidence" value="ECO:0007669"/>
    <property type="project" value="GOC"/>
</dbReference>
<dbReference type="GO" id="GO:0005783">
    <property type="term" value="C:endoplasmic reticulum"/>
    <property type="evidence" value="ECO:0000318"/>
    <property type="project" value="GO_Central"/>
</dbReference>
<dbReference type="PANTHER" id="PTHR13693:SF2">
    <property type="entry name" value="SERINE PALMITOYLTRANSFERASE 1"/>
    <property type="match status" value="1"/>
</dbReference>
<proteinExistence type="inferred from homology"/>
<dbReference type="EC" id="2.3.1.50" evidence="5"/>
<comment type="pathway">
    <text evidence="2">Lipid metabolism; sphingolipid metabolism.</text>
</comment>
<dbReference type="GO" id="GO:0046513">
    <property type="term" value="P:ceramide biosynthetic process"/>
    <property type="evidence" value="ECO:0000318"/>
    <property type="project" value="GO_Central"/>
</dbReference>
<dbReference type="GO" id="GO:0030170">
    <property type="term" value="F:pyridoxal phosphate binding"/>
    <property type="evidence" value="ECO:0007669"/>
    <property type="project" value="InterPro"/>
</dbReference>
<feature type="domain" description="Aminotransferase class I/classII large" evidence="12">
    <location>
        <begin position="422"/>
        <end position="689"/>
    </location>
</feature>
<evidence type="ECO:0000256" key="2">
    <source>
        <dbReference type="ARBA" id="ARBA00004760"/>
    </source>
</evidence>
<keyword evidence="9" id="KW-0443">Lipid metabolism</keyword>
<feature type="transmembrane region" description="Helical" evidence="11">
    <location>
        <begin position="37"/>
        <end position="55"/>
    </location>
</feature>
<evidence type="ECO:0000313" key="14">
    <source>
        <dbReference type="Proteomes" id="UP000004994"/>
    </source>
</evidence>
<evidence type="ECO:0000256" key="10">
    <source>
        <dbReference type="ARBA" id="ARBA00023315"/>
    </source>
</evidence>
<comment type="cofactor">
    <cofactor evidence="1">
        <name>pyridoxal 5'-phosphate</name>
        <dbReference type="ChEBI" id="CHEBI:597326"/>
    </cofactor>
</comment>
<dbReference type="PANTHER" id="PTHR13693">
    <property type="entry name" value="CLASS II AMINOTRANSFERASE/8-AMINO-7-OXONONANOATE SYNTHASE"/>
    <property type="match status" value="1"/>
</dbReference>
<evidence type="ECO:0000256" key="8">
    <source>
        <dbReference type="ARBA" id="ARBA00022919"/>
    </source>
</evidence>
<dbReference type="EnsemblPlants" id="Solyc08g066020.2.1">
    <property type="protein sequence ID" value="Solyc08g066020.2.1"/>
    <property type="gene ID" value="Solyc08g066020.2"/>
</dbReference>
<evidence type="ECO:0000256" key="4">
    <source>
        <dbReference type="ARBA" id="ARBA00008392"/>
    </source>
</evidence>
<keyword evidence="11" id="KW-0472">Membrane</keyword>
<dbReference type="STRING" id="4081.A0A3Q7HQP9"/>
<evidence type="ECO:0000256" key="7">
    <source>
        <dbReference type="ARBA" id="ARBA00022898"/>
    </source>
</evidence>
<evidence type="ECO:0000256" key="5">
    <source>
        <dbReference type="ARBA" id="ARBA00013220"/>
    </source>
</evidence>
<dbReference type="Gene3D" id="3.40.640.10">
    <property type="entry name" value="Type I PLP-dependent aspartate aminotransferase-like (Major domain)"/>
    <property type="match status" value="2"/>
</dbReference>
<keyword evidence="6" id="KW-0808">Transferase</keyword>
<dbReference type="InterPro" id="IPR050087">
    <property type="entry name" value="AON_synthase_class-II"/>
</dbReference>
<dbReference type="AlphaFoldDB" id="A0A3Q7HQP9"/>
<keyword evidence="7" id="KW-0663">Pyridoxal phosphate</keyword>
<reference evidence="13" key="2">
    <citation type="submission" date="2019-01" db="UniProtKB">
        <authorList>
            <consortium name="EnsemblPlants"/>
        </authorList>
    </citation>
    <scope>IDENTIFICATION</scope>
    <source>
        <strain evidence="13">cv. Heinz 1706</strain>
    </source>
</reference>
<keyword evidence="11" id="KW-1133">Transmembrane helix</keyword>
<comment type="similarity">
    <text evidence="4">Belongs to the class-II pyridoxal-phosphate-dependent aminotransferase family.</text>
</comment>
<dbReference type="InterPro" id="IPR004839">
    <property type="entry name" value="Aminotransferase_I/II_large"/>
</dbReference>
<evidence type="ECO:0000256" key="1">
    <source>
        <dbReference type="ARBA" id="ARBA00001933"/>
    </source>
</evidence>
<dbReference type="InterPro" id="IPR015422">
    <property type="entry name" value="PyrdxlP-dep_Trfase_small"/>
</dbReference>
<evidence type="ECO:0000313" key="13">
    <source>
        <dbReference type="EnsemblPlants" id="Solyc08g066020.2.1"/>
    </source>
</evidence>